<evidence type="ECO:0000313" key="5">
    <source>
        <dbReference type="EMBL" id="KAK3103700.1"/>
    </source>
</evidence>
<feature type="compositionally biased region" description="Basic and acidic residues" evidence="2">
    <location>
        <begin position="1586"/>
        <end position="1608"/>
    </location>
</feature>
<feature type="domain" description="UBA" evidence="3">
    <location>
        <begin position="1479"/>
        <end position="1518"/>
    </location>
</feature>
<dbReference type="InterPro" id="IPR004170">
    <property type="entry name" value="WWE_dom"/>
</dbReference>
<dbReference type="CDD" id="cd14288">
    <property type="entry name" value="UBA_HUWE1"/>
    <property type="match status" value="1"/>
</dbReference>
<feature type="region of interest" description="Disordered" evidence="2">
    <location>
        <begin position="1855"/>
        <end position="1883"/>
    </location>
</feature>
<dbReference type="GO" id="GO:0000209">
    <property type="term" value="P:protein polyubiquitination"/>
    <property type="evidence" value="ECO:0007669"/>
    <property type="project" value="TreeGrafter"/>
</dbReference>
<dbReference type="PROSITE" id="PS50030">
    <property type="entry name" value="UBA"/>
    <property type="match status" value="1"/>
</dbReference>
<dbReference type="Gene3D" id="3.30.720.50">
    <property type="match status" value="1"/>
</dbReference>
<dbReference type="PANTHER" id="PTHR11254:SF67">
    <property type="entry name" value="E3 UBIQUITIN-PROTEIN LIGASE HUWE1"/>
    <property type="match status" value="1"/>
</dbReference>
<dbReference type="SUPFAM" id="SSF117839">
    <property type="entry name" value="WWE domain"/>
    <property type="match status" value="1"/>
</dbReference>
<keyword evidence="1" id="KW-0808">Transferase</keyword>
<feature type="compositionally biased region" description="Basic and acidic residues" evidence="2">
    <location>
        <begin position="1856"/>
        <end position="1869"/>
    </location>
</feature>
<feature type="compositionally biased region" description="Acidic residues" evidence="2">
    <location>
        <begin position="867"/>
        <end position="877"/>
    </location>
</feature>
<dbReference type="Pfam" id="PF06012">
    <property type="entry name" value="DUF908"/>
    <property type="match status" value="1"/>
</dbReference>
<dbReference type="InterPro" id="IPR010314">
    <property type="entry name" value="E3_Ub_ligase_DUF913"/>
</dbReference>
<protein>
    <recommendedName>
        <fullName evidence="7">HECT-type E3 ubiquitin transferase</fullName>
    </recommendedName>
</protein>
<evidence type="ECO:0008006" key="7">
    <source>
        <dbReference type="Google" id="ProtNLM"/>
    </source>
</evidence>
<gene>
    <name evidence="5" type="ORF">FSP39_021121</name>
</gene>
<feature type="compositionally biased region" description="Polar residues" evidence="2">
    <location>
        <begin position="1556"/>
        <end position="1575"/>
    </location>
</feature>
<feature type="region of interest" description="Disordered" evidence="2">
    <location>
        <begin position="1673"/>
        <end position="1693"/>
    </location>
</feature>
<evidence type="ECO:0000259" key="3">
    <source>
        <dbReference type="PROSITE" id="PS50030"/>
    </source>
</evidence>
<sequence>MRGRYGEREEEERMRGRRGWEGGQMEVKGRGGRREGGAGGERSVKGRRREREHSCFFHAFRLLDTEYYEYLLISLIIPLLIQSTIKRPGSAINPCEREGVRLNKGRGGRMRKGGKGREPVDCKVLIEKLKNATEETLHKELQEVKSWSHGKCELYHWSDVLDKFDDVLDKACKRGDKKWTLAADEPHNHQLKELLQSVLHFTALLIEHSFSRHLYNSMEHLTTLLASCDMTVVLAVLNLLYVFSKRSNFITRLSADKKQGLLIRLTHLAESWGGKENGFGLAECCRNDTDVQFPASATTLHFEFYVENKDEKGNKKCTANTITSIHMENLDKSSEMPSQIMENLLTNFKIPDEKQMLLYTHIRLAYLFSKYEARVQCVQARLQALAILVYSNAIQENMNALLYPGLIEELVDIVEVKDDNLVEIKAASLRTLTSIIHLERNPKLNNIIDATGASSYHGFLPVLVRSCIQHMTDSQLTPFPQPYATALFSFLYHLASYENGVEALVSCGMMECLLKVINWYGNGQDHITQFVTRAVRVVDLITNMDMAAFQSQGGLQTFINRLEHEVNICKKEQPFEIRLRRESVLEERPMSPPTEMETDQGGGSTSQSTEEGVQEGVNEGASTSEGSMCDKLVPQNPTVTGVQCFPQRAALLKSMLNFLKKAIPDPSFSDSIRHLMEGSLPKSLCHIISNAEYYGPSLFLLATDVVTVYVFQEPSLLSSLQDSGLTDVVLHALLIKDVPATREVLASLPNVFSALCLNTRGLESFVSCKPFDRLFKVLLSPDYLPAMRRRRSADPFGDTASNLGNAMDELMRHQPSLRTDATKAIIKLLEEVCTMGMDSKYICVKPTPKNDTATIMVRSPQPPDAGSSDEDEEEEELPSTQESSLSSKPSQEQGTSSRSATPQNSTEKQSIPLMDYVLNLMKFVEAILSNNSTDDHCREFVTQKGLQPLMGILGLPNLPIDFPLTPACQAVSIVCKSILTLSREPQVLKQGLLKLEEVLQNLESLHSSLDPPGGSMLLRELANASHLPDPTASPQATPLLHTLSSCHAYILMFVHLCRMGQTDVRTLSVNHWGSELGLKVIAGLSKLYTSLVWESTVLLGLCSEDFLPPGCEFGKADMDKLIPKDLKVEKEEGVGGATGEMGSNGVSAAMESLSTSENVESPMEVNDPHTSSVSASTSATSQAGQTEKEGKKSKLSPAMQAQVKQLKPLLSVSSRLCRALAELFGLLVKLCVGSPVRQRRSHHQVPPTPTTPTPAAQAVAKALASLLTQGLEWTPPASSPTPRLRLTFLVCSVGFTSMLFDEKKNPYHLMLQKFIASGGQDALFKAFFWALETKEKAQNDNDELPEEAGEFLDAWLMLIEKMVNPKTILESTYTLPAKPNQGAFVPFSPIQYIVSTQKAAFEAVMKLWNKKPLKLYGGRMSESILAILCHIIKGENLIREKLALEKDESGEATPGPSSSSSTNNVITPGRIPSRPSEPDVNPAHLQQLMDMGFSREHCVEALTHTTSLEGATDYILTHPPAFLSPQPPQPANPLGMVMEMSEEDQMMQAIALSLGGNNTMSTDETPSSSDTADQTAKSETPGPPESKPEKKTEEKSEEQRKEDPIDKSVLDQFTESLLPGCLKLLDTLPETVYRVCDLLLVVTNRNGVEWQKRILSKLVDEIKRFGHDLLAKGHSVPPSDNSAQKETDNKEGNPEAAKFAARLHLFSLLFEEMMMPCAEMSEQVYLIDLLVQVLNSGQEFLSVNKDALTPKWLAPLLLLLDLHEKVSVIAKRKSQAEKLLVNSHTWKWFDDSTGRWCKYSLGNNKTIDDAYRAGETSVRFQAGRRRYTVYFSTMVQANEESGNRRPIMLTFPGEESAAKDTEENKKSENSDTVQTESKMETEAMEKTLTKEKEVVCLSGLNAEQITNIIRSVVSLLNIPVESDSLHAALRLILRLTREHKYALLFAELGGSKTLLSLTQSSSFPGFLSLATLIFRHILEEPASLKFCMEKVIKKATSGSGSSQSGVQQGSLGSKELHYVLRILGPAACRNPALFTDVAKSTMRLARPTLSNRGEDESRFTGPNAIQLLKSISSKQMVTTTVESPIKEVLIDLLNCLVLEYSYNEDNVVATGLEVQPPQTLAEAIIDVTNELTGQAALSRQSSAVDIPGEEEATNSSEAGASSTKDSSKEKEGKTVEEQKKQRPLFPKSSILRLLSEIIKSYSTCTQLITQYTYQAGQSILVPEECSVLAFILDNLLPQCQIHGDKDCPALSRIFVASIASCNHCPESQLTLVGEIKAALQRALALPESAVKHTRIQALTSLINISIESCPSPGQVQNQVFKGQQSVMNNIVKSLLKKGVVTDLARIPHSLDLSSPYMASTVNAALKPLETLSKSVNQPIQGVLAKAKKSETETSLTACCGTRGK</sequence>
<feature type="compositionally biased region" description="Low complexity" evidence="2">
    <location>
        <begin position="878"/>
        <end position="892"/>
    </location>
</feature>
<feature type="domain" description="WWE" evidence="4">
    <location>
        <begin position="1771"/>
        <end position="1849"/>
    </location>
</feature>
<feature type="compositionally biased region" description="Basic and acidic residues" evidence="2">
    <location>
        <begin position="27"/>
        <end position="36"/>
    </location>
</feature>
<dbReference type="PANTHER" id="PTHR11254">
    <property type="entry name" value="HECT DOMAIN UBIQUITIN-PROTEIN LIGASE"/>
    <property type="match status" value="1"/>
</dbReference>
<dbReference type="Gene3D" id="1.10.8.10">
    <property type="entry name" value="DNA helicase RuvA subunit, C-terminal domain"/>
    <property type="match status" value="1"/>
</dbReference>
<dbReference type="EMBL" id="VSWD01000005">
    <property type="protein sequence ID" value="KAK3103700.1"/>
    <property type="molecule type" value="Genomic_DNA"/>
</dbReference>
<keyword evidence="6" id="KW-1185">Reference proteome</keyword>
<evidence type="ECO:0000259" key="4">
    <source>
        <dbReference type="PROSITE" id="PS50918"/>
    </source>
</evidence>
<feature type="region of interest" description="Disordered" evidence="2">
    <location>
        <begin position="1154"/>
        <end position="1197"/>
    </location>
</feature>
<dbReference type="InterPro" id="IPR037197">
    <property type="entry name" value="WWE_dom_sf"/>
</dbReference>
<organism evidence="5 6">
    <name type="scientific">Pinctada imbricata</name>
    <name type="common">Atlantic pearl-oyster</name>
    <name type="synonym">Pinctada martensii</name>
    <dbReference type="NCBI Taxonomy" id="66713"/>
    <lineage>
        <taxon>Eukaryota</taxon>
        <taxon>Metazoa</taxon>
        <taxon>Spiralia</taxon>
        <taxon>Lophotrochozoa</taxon>
        <taxon>Mollusca</taxon>
        <taxon>Bivalvia</taxon>
        <taxon>Autobranchia</taxon>
        <taxon>Pteriomorphia</taxon>
        <taxon>Pterioida</taxon>
        <taxon>Pterioidea</taxon>
        <taxon>Pteriidae</taxon>
        <taxon>Pinctada</taxon>
    </lineage>
</organism>
<feature type="region of interest" description="Disordered" evidence="2">
    <location>
        <begin position="1447"/>
        <end position="1482"/>
    </location>
</feature>
<dbReference type="FunFam" id="1.10.8.10:FF:000019">
    <property type="entry name" value="Putative e3 ubiquitin-protein ligase huwe1 isoform x2"/>
    <property type="match status" value="1"/>
</dbReference>
<dbReference type="InterPro" id="IPR015940">
    <property type="entry name" value="UBA"/>
</dbReference>
<dbReference type="GO" id="GO:0061630">
    <property type="term" value="F:ubiquitin protein ligase activity"/>
    <property type="evidence" value="ECO:0007669"/>
    <property type="project" value="TreeGrafter"/>
</dbReference>
<dbReference type="GO" id="GO:0005634">
    <property type="term" value="C:nucleus"/>
    <property type="evidence" value="ECO:0007669"/>
    <property type="project" value="TreeGrafter"/>
</dbReference>
<dbReference type="InterPro" id="IPR041918">
    <property type="entry name" value="UBA_HUWE1"/>
</dbReference>
<feature type="compositionally biased region" description="Polar residues" evidence="2">
    <location>
        <begin position="2153"/>
        <end position="2164"/>
    </location>
</feature>
<dbReference type="Pfam" id="PF02825">
    <property type="entry name" value="WWE"/>
    <property type="match status" value="1"/>
</dbReference>
<dbReference type="InterPro" id="IPR010309">
    <property type="entry name" value="E3_Ub_ligase_DUF908"/>
</dbReference>
<dbReference type="GO" id="GO:0006511">
    <property type="term" value="P:ubiquitin-dependent protein catabolic process"/>
    <property type="evidence" value="ECO:0007669"/>
    <property type="project" value="TreeGrafter"/>
</dbReference>
<evidence type="ECO:0000256" key="1">
    <source>
        <dbReference type="ARBA" id="ARBA00022679"/>
    </source>
</evidence>
<dbReference type="GO" id="GO:0008270">
    <property type="term" value="F:zinc ion binding"/>
    <property type="evidence" value="ECO:0007669"/>
    <property type="project" value="InterPro"/>
</dbReference>
<comment type="caution">
    <text evidence="5">The sequence shown here is derived from an EMBL/GenBank/DDBJ whole genome shotgun (WGS) entry which is preliminary data.</text>
</comment>
<reference evidence="5" key="1">
    <citation type="submission" date="2019-08" db="EMBL/GenBank/DDBJ databases">
        <title>The improved chromosome-level genome for the pearl oyster Pinctada fucata martensii using PacBio sequencing and Hi-C.</title>
        <authorList>
            <person name="Zheng Z."/>
        </authorList>
    </citation>
    <scope>NUCLEOTIDE SEQUENCE</scope>
    <source>
        <strain evidence="5">ZZ-2019</strain>
        <tissue evidence="5">Adductor muscle</tissue>
    </source>
</reference>
<feature type="region of interest" description="Disordered" evidence="2">
    <location>
        <begin position="2138"/>
        <end position="2181"/>
    </location>
</feature>
<feature type="region of interest" description="Disordered" evidence="2">
    <location>
        <begin position="852"/>
        <end position="908"/>
    </location>
</feature>
<feature type="region of interest" description="Disordered" evidence="2">
    <location>
        <begin position="1"/>
        <end position="46"/>
    </location>
</feature>
<feature type="compositionally biased region" description="Basic and acidic residues" evidence="2">
    <location>
        <begin position="1"/>
        <end position="20"/>
    </location>
</feature>
<evidence type="ECO:0000313" key="6">
    <source>
        <dbReference type="Proteomes" id="UP001186944"/>
    </source>
</evidence>
<dbReference type="Pfam" id="PF06025">
    <property type="entry name" value="DUF913"/>
    <property type="match status" value="1"/>
</dbReference>
<name>A0AA88YPA1_PINIB</name>
<dbReference type="InterPro" id="IPR016024">
    <property type="entry name" value="ARM-type_fold"/>
</dbReference>
<proteinExistence type="predicted"/>
<feature type="compositionally biased region" description="Low complexity" evidence="2">
    <location>
        <begin position="1170"/>
        <end position="1183"/>
    </location>
</feature>
<dbReference type="Pfam" id="PF00627">
    <property type="entry name" value="UBA"/>
    <property type="match status" value="1"/>
</dbReference>
<feature type="compositionally biased region" description="Basic and acidic residues" evidence="2">
    <location>
        <begin position="2165"/>
        <end position="2180"/>
    </location>
</feature>
<feature type="compositionally biased region" description="Low complexity" evidence="2">
    <location>
        <begin position="1451"/>
        <end position="1464"/>
    </location>
</feature>
<accession>A0AA88YPA1</accession>
<dbReference type="InterPro" id="IPR011989">
    <property type="entry name" value="ARM-like"/>
</dbReference>
<dbReference type="SMART" id="SM00678">
    <property type="entry name" value="WWE"/>
    <property type="match status" value="1"/>
</dbReference>
<feature type="region of interest" description="Disordered" evidence="2">
    <location>
        <begin position="581"/>
        <end position="632"/>
    </location>
</feature>
<dbReference type="Proteomes" id="UP001186944">
    <property type="component" value="Unassembled WGS sequence"/>
</dbReference>
<dbReference type="PROSITE" id="PS50918">
    <property type="entry name" value="WWE"/>
    <property type="match status" value="1"/>
</dbReference>
<dbReference type="InterPro" id="IPR050409">
    <property type="entry name" value="E3_ubiq-protein_ligase"/>
</dbReference>
<dbReference type="Gene3D" id="1.25.10.10">
    <property type="entry name" value="Leucine-rich Repeat Variant"/>
    <property type="match status" value="1"/>
</dbReference>
<dbReference type="SUPFAM" id="SSF46934">
    <property type="entry name" value="UBA-like"/>
    <property type="match status" value="1"/>
</dbReference>
<dbReference type="InterPro" id="IPR018123">
    <property type="entry name" value="WWE-dom_subgr"/>
</dbReference>
<dbReference type="SUPFAM" id="SSF48371">
    <property type="entry name" value="ARM repeat"/>
    <property type="match status" value="1"/>
</dbReference>
<feature type="compositionally biased region" description="Polar residues" evidence="2">
    <location>
        <begin position="893"/>
        <end position="908"/>
    </location>
</feature>
<dbReference type="GO" id="GO:0005737">
    <property type="term" value="C:cytoplasm"/>
    <property type="evidence" value="ECO:0007669"/>
    <property type="project" value="TreeGrafter"/>
</dbReference>
<feature type="compositionally biased region" description="Basic and acidic residues" evidence="2">
    <location>
        <begin position="1683"/>
        <end position="1693"/>
    </location>
</feature>
<feature type="region of interest" description="Disordered" evidence="2">
    <location>
        <begin position="1556"/>
        <end position="1608"/>
    </location>
</feature>
<evidence type="ECO:0000256" key="2">
    <source>
        <dbReference type="SAM" id="MobiDB-lite"/>
    </source>
</evidence>
<dbReference type="InterPro" id="IPR009060">
    <property type="entry name" value="UBA-like_sf"/>
</dbReference>